<dbReference type="Proteomes" id="UP001558613">
    <property type="component" value="Unassembled WGS sequence"/>
</dbReference>
<protein>
    <recommendedName>
        <fullName evidence="3">C-type lectin domain-containing protein</fullName>
    </recommendedName>
</protein>
<dbReference type="EMBL" id="JAYMGO010000004">
    <property type="protein sequence ID" value="KAL1276621.1"/>
    <property type="molecule type" value="Genomic_DNA"/>
</dbReference>
<keyword evidence="2" id="KW-1185">Reference proteome</keyword>
<proteinExistence type="predicted"/>
<accession>A0ABR3NIU4</accession>
<comment type="caution">
    <text evidence="1">The sequence shown here is derived from an EMBL/GenBank/DDBJ whole genome shotgun (WGS) entry which is preliminary data.</text>
</comment>
<evidence type="ECO:0008006" key="3">
    <source>
        <dbReference type="Google" id="ProtNLM"/>
    </source>
</evidence>
<dbReference type="InterPro" id="IPR016187">
    <property type="entry name" value="CTDL_fold"/>
</dbReference>
<evidence type="ECO:0000313" key="2">
    <source>
        <dbReference type="Proteomes" id="UP001558613"/>
    </source>
</evidence>
<evidence type="ECO:0000313" key="1">
    <source>
        <dbReference type="EMBL" id="KAL1276621.1"/>
    </source>
</evidence>
<sequence length="130" mass="14612">MKSIKAKPLFHTTGVQCQYHFINEGKNWTEAQRYCREKYTDTEYHRSWVFRPFKPGTPPGVGAVSRTSPCHPLLCASVLGAALTHFPLFIQSQKLPFSASSARSSRAFLKLAPVTPSSLMRRTTDVPMKP</sequence>
<gene>
    <name evidence="1" type="ORF">QQF64_036244</name>
</gene>
<reference evidence="1 2" key="1">
    <citation type="submission" date="2023-09" db="EMBL/GenBank/DDBJ databases">
        <authorList>
            <person name="Wang M."/>
        </authorList>
    </citation>
    <scope>NUCLEOTIDE SEQUENCE [LARGE SCALE GENOMIC DNA]</scope>
    <source>
        <strain evidence="1">GT-2023</strain>
        <tissue evidence="1">Liver</tissue>
    </source>
</reference>
<organism evidence="1 2">
    <name type="scientific">Cirrhinus molitorella</name>
    <name type="common">mud carp</name>
    <dbReference type="NCBI Taxonomy" id="172907"/>
    <lineage>
        <taxon>Eukaryota</taxon>
        <taxon>Metazoa</taxon>
        <taxon>Chordata</taxon>
        <taxon>Craniata</taxon>
        <taxon>Vertebrata</taxon>
        <taxon>Euteleostomi</taxon>
        <taxon>Actinopterygii</taxon>
        <taxon>Neopterygii</taxon>
        <taxon>Teleostei</taxon>
        <taxon>Ostariophysi</taxon>
        <taxon>Cypriniformes</taxon>
        <taxon>Cyprinidae</taxon>
        <taxon>Labeoninae</taxon>
        <taxon>Labeonini</taxon>
        <taxon>Cirrhinus</taxon>
    </lineage>
</organism>
<dbReference type="SUPFAM" id="SSF56436">
    <property type="entry name" value="C-type lectin-like"/>
    <property type="match status" value="1"/>
</dbReference>
<name>A0ABR3NIU4_9TELE</name>